<evidence type="ECO:0000313" key="1">
    <source>
        <dbReference type="EMBL" id="KHN18314.1"/>
    </source>
</evidence>
<gene>
    <name evidence="1" type="ORF">glysoja_042634</name>
</gene>
<reference evidence="1" key="1">
    <citation type="submission" date="2014-07" db="EMBL/GenBank/DDBJ databases">
        <title>Identification of a novel salt tolerance gene in wild soybean by whole-genome sequencing.</title>
        <authorList>
            <person name="Lam H.-M."/>
            <person name="Qi X."/>
            <person name="Li M.-W."/>
            <person name="Liu X."/>
            <person name="Xie M."/>
            <person name="Ni M."/>
            <person name="Xu X."/>
        </authorList>
    </citation>
    <scope>NUCLEOTIDE SEQUENCE [LARGE SCALE GENOMIC DNA]</scope>
    <source>
        <tissue evidence="1">Root</tissue>
    </source>
</reference>
<proteinExistence type="predicted"/>
<accession>A0A0B2QE69</accession>
<dbReference type="Proteomes" id="UP000053555">
    <property type="component" value="Unassembled WGS sequence"/>
</dbReference>
<sequence length="161" mass="18342">MPPSLTQLMHSLPYSARALTPSLTHRSSKVSHVCHTVVVCHHLYKVEVPNHEFGSSNDSTDISTPLTNDLGVYNQISSNQNTGYGPYLSTVRPTNIHPQVYRAKAKSQMKMQETVVGEINFDDDSAKKVIMVVVEYAKTYPRFEENYKFISRELTILNRYY</sequence>
<dbReference type="AlphaFoldDB" id="A0A0B2QE69"/>
<name>A0A0B2QE69_GLYSO</name>
<organism evidence="1">
    <name type="scientific">Glycine soja</name>
    <name type="common">Wild soybean</name>
    <dbReference type="NCBI Taxonomy" id="3848"/>
    <lineage>
        <taxon>Eukaryota</taxon>
        <taxon>Viridiplantae</taxon>
        <taxon>Streptophyta</taxon>
        <taxon>Embryophyta</taxon>
        <taxon>Tracheophyta</taxon>
        <taxon>Spermatophyta</taxon>
        <taxon>Magnoliopsida</taxon>
        <taxon>eudicotyledons</taxon>
        <taxon>Gunneridae</taxon>
        <taxon>Pentapetalae</taxon>
        <taxon>rosids</taxon>
        <taxon>fabids</taxon>
        <taxon>Fabales</taxon>
        <taxon>Fabaceae</taxon>
        <taxon>Papilionoideae</taxon>
        <taxon>50 kb inversion clade</taxon>
        <taxon>NPAAA clade</taxon>
        <taxon>indigoferoid/millettioid clade</taxon>
        <taxon>Phaseoleae</taxon>
        <taxon>Glycine</taxon>
        <taxon>Glycine subgen. Soja</taxon>
    </lineage>
</organism>
<protein>
    <submittedName>
        <fullName evidence="1">Uncharacterized protein</fullName>
    </submittedName>
</protein>
<dbReference type="EMBL" id="KN659729">
    <property type="protein sequence ID" value="KHN18314.1"/>
    <property type="molecule type" value="Genomic_DNA"/>
</dbReference>